<keyword evidence="2" id="KW-1185">Reference proteome</keyword>
<proteinExistence type="predicted"/>
<dbReference type="VEuPathDB" id="FungiDB:EYZ11_001355"/>
<sequence>MPVKEVPEAGKRLLVNFVDEAAVQSPDEAAVFQAVSGRWGLSRSQ</sequence>
<gene>
    <name evidence="1" type="ORF">EYZ11_001355</name>
</gene>
<dbReference type="Proteomes" id="UP000308092">
    <property type="component" value="Unassembled WGS sequence"/>
</dbReference>
<protein>
    <submittedName>
        <fullName evidence="1">Uncharacterized protein</fullName>
    </submittedName>
</protein>
<organism evidence="1 2">
    <name type="scientific">Aspergillus tanneri</name>
    <dbReference type="NCBI Taxonomy" id="1220188"/>
    <lineage>
        <taxon>Eukaryota</taxon>
        <taxon>Fungi</taxon>
        <taxon>Dikarya</taxon>
        <taxon>Ascomycota</taxon>
        <taxon>Pezizomycotina</taxon>
        <taxon>Eurotiomycetes</taxon>
        <taxon>Eurotiomycetidae</taxon>
        <taxon>Eurotiales</taxon>
        <taxon>Aspergillaceae</taxon>
        <taxon>Aspergillus</taxon>
        <taxon>Aspergillus subgen. Circumdati</taxon>
    </lineage>
</organism>
<name>A0A4V3UQK9_9EURO</name>
<evidence type="ECO:0000313" key="2">
    <source>
        <dbReference type="Proteomes" id="UP000308092"/>
    </source>
</evidence>
<evidence type="ECO:0000313" key="1">
    <source>
        <dbReference type="EMBL" id="THC99180.1"/>
    </source>
</evidence>
<dbReference type="EMBL" id="SOSA01000024">
    <property type="protein sequence ID" value="THC99180.1"/>
    <property type="molecule type" value="Genomic_DNA"/>
</dbReference>
<reference evidence="1 2" key="1">
    <citation type="submission" date="2019-03" db="EMBL/GenBank/DDBJ databases">
        <title>The genome sequence of a newly discovered highly antifungal drug resistant Aspergillus species, Aspergillus tanneri NIH 1004.</title>
        <authorList>
            <person name="Mounaud S."/>
            <person name="Singh I."/>
            <person name="Joardar V."/>
            <person name="Pakala S."/>
            <person name="Pakala S."/>
            <person name="Venepally P."/>
            <person name="Hoover J."/>
            <person name="Nierman W."/>
            <person name="Chung J."/>
            <person name="Losada L."/>
        </authorList>
    </citation>
    <scope>NUCLEOTIDE SEQUENCE [LARGE SCALE GENOMIC DNA]</scope>
    <source>
        <strain evidence="1 2">NIH1004</strain>
    </source>
</reference>
<dbReference type="AlphaFoldDB" id="A0A4V3UQK9"/>
<comment type="caution">
    <text evidence="1">The sequence shown here is derived from an EMBL/GenBank/DDBJ whole genome shotgun (WGS) entry which is preliminary data.</text>
</comment>
<accession>A0A4V3UQK9</accession>